<protein>
    <submittedName>
        <fullName evidence="2">Uncharacterized protein</fullName>
    </submittedName>
</protein>
<evidence type="ECO:0000256" key="1">
    <source>
        <dbReference type="SAM" id="MobiDB-lite"/>
    </source>
</evidence>
<evidence type="ECO:0000313" key="2">
    <source>
        <dbReference type="EMBL" id="GBP55840.1"/>
    </source>
</evidence>
<accession>A0A4C1WY93</accession>
<dbReference type="AlphaFoldDB" id="A0A4C1WY93"/>
<reference evidence="2 3" key="1">
    <citation type="journal article" date="2019" name="Commun. Biol.">
        <title>The bagworm genome reveals a unique fibroin gene that provides high tensile strength.</title>
        <authorList>
            <person name="Kono N."/>
            <person name="Nakamura H."/>
            <person name="Ohtoshi R."/>
            <person name="Tomita M."/>
            <person name="Numata K."/>
            <person name="Arakawa K."/>
        </authorList>
    </citation>
    <scope>NUCLEOTIDE SEQUENCE [LARGE SCALE GENOMIC DNA]</scope>
</reference>
<evidence type="ECO:0000313" key="3">
    <source>
        <dbReference type="Proteomes" id="UP000299102"/>
    </source>
</evidence>
<dbReference type="EMBL" id="BGZK01000679">
    <property type="protein sequence ID" value="GBP55840.1"/>
    <property type="molecule type" value="Genomic_DNA"/>
</dbReference>
<sequence>MFEGGARGRLAAALAVRVDNAMVQYFLSLCIIWPNEVNVAYKSNIVSRSKKTRKYRRRYEFSTRVQTISHLLKFRCRRGGRASARRRAFSVINAARCAWAVDTVDQLFERLVFGSPVLPQRDVVVTPPLCARRPAMSVQLSKPPAHTRRMLRLEVTLKKCNDDESPNERGPPNALSALSHSTMIGLPRAQH</sequence>
<keyword evidence="3" id="KW-1185">Reference proteome</keyword>
<name>A0A4C1WY93_EUMVA</name>
<feature type="region of interest" description="Disordered" evidence="1">
    <location>
        <begin position="160"/>
        <end position="191"/>
    </location>
</feature>
<gene>
    <name evidence="2" type="ORF">EVAR_38437_1</name>
</gene>
<proteinExistence type="predicted"/>
<organism evidence="2 3">
    <name type="scientific">Eumeta variegata</name>
    <name type="common">Bagworm moth</name>
    <name type="synonym">Eumeta japonica</name>
    <dbReference type="NCBI Taxonomy" id="151549"/>
    <lineage>
        <taxon>Eukaryota</taxon>
        <taxon>Metazoa</taxon>
        <taxon>Ecdysozoa</taxon>
        <taxon>Arthropoda</taxon>
        <taxon>Hexapoda</taxon>
        <taxon>Insecta</taxon>
        <taxon>Pterygota</taxon>
        <taxon>Neoptera</taxon>
        <taxon>Endopterygota</taxon>
        <taxon>Lepidoptera</taxon>
        <taxon>Glossata</taxon>
        <taxon>Ditrysia</taxon>
        <taxon>Tineoidea</taxon>
        <taxon>Psychidae</taxon>
        <taxon>Oiketicinae</taxon>
        <taxon>Eumeta</taxon>
    </lineage>
</organism>
<comment type="caution">
    <text evidence="2">The sequence shown here is derived from an EMBL/GenBank/DDBJ whole genome shotgun (WGS) entry which is preliminary data.</text>
</comment>
<dbReference type="Proteomes" id="UP000299102">
    <property type="component" value="Unassembled WGS sequence"/>
</dbReference>